<sequence length="179" mass="19455">MVTIIVIVGVIDQVTKTLMVNMLADNKIIYIIGDWFRFRLLFNPGAAFSMGQGSTWLFTCFQLAFLIGVLWYSPKVRDRWIALGLALIGGGALGNLGDRLFRAPQFFLGHVVDFISVGDFAVFNIADSAITCGVAVFLIATLLEGRGQGQKTPPEKSLDDAANSSQGAQPATPVEEQQR</sequence>
<feature type="transmembrane region" description="Helical" evidence="9">
    <location>
        <begin position="55"/>
        <end position="73"/>
    </location>
</feature>
<accession>A0A8B4H6S1</accession>
<feature type="region of interest" description="Disordered" evidence="12">
    <location>
        <begin position="147"/>
        <end position="179"/>
    </location>
</feature>
<gene>
    <name evidence="9 13" type="primary">lspA</name>
    <name evidence="13" type="ORF">NCTC10254_01102</name>
</gene>
<dbReference type="PROSITE" id="PS00855">
    <property type="entry name" value="SPASE_II"/>
    <property type="match status" value="1"/>
</dbReference>
<dbReference type="EC" id="3.4.23.36" evidence="9"/>
<comment type="similarity">
    <text evidence="1 9 11">Belongs to the peptidase A8 family.</text>
</comment>
<dbReference type="GO" id="GO:0005886">
    <property type="term" value="C:plasma membrane"/>
    <property type="evidence" value="ECO:0007669"/>
    <property type="project" value="UniProtKB-SubCell"/>
</dbReference>
<dbReference type="Proteomes" id="UP000249886">
    <property type="component" value="Unassembled WGS sequence"/>
</dbReference>
<dbReference type="UniPathway" id="UPA00665"/>
<evidence type="ECO:0000256" key="2">
    <source>
        <dbReference type="ARBA" id="ARBA00022475"/>
    </source>
</evidence>
<evidence type="ECO:0000256" key="9">
    <source>
        <dbReference type="HAMAP-Rule" id="MF_00161"/>
    </source>
</evidence>
<evidence type="ECO:0000256" key="7">
    <source>
        <dbReference type="ARBA" id="ARBA00022989"/>
    </source>
</evidence>
<keyword evidence="7 9" id="KW-1133">Transmembrane helix</keyword>
<reference evidence="13 14" key="1">
    <citation type="submission" date="2018-06" db="EMBL/GenBank/DDBJ databases">
        <authorList>
            <consortium name="Pathogen Informatics"/>
            <person name="Doyle S."/>
        </authorList>
    </citation>
    <scope>NUCLEOTIDE SEQUENCE [LARGE SCALE GENOMIC DNA]</scope>
    <source>
        <strain evidence="13 14">NCTC10254</strain>
    </source>
</reference>
<evidence type="ECO:0000256" key="1">
    <source>
        <dbReference type="ARBA" id="ARBA00006139"/>
    </source>
</evidence>
<evidence type="ECO:0000313" key="14">
    <source>
        <dbReference type="Proteomes" id="UP000249886"/>
    </source>
</evidence>
<comment type="function">
    <text evidence="9 10">This protein specifically catalyzes the removal of signal peptides from prolipoproteins.</text>
</comment>
<keyword evidence="2 9" id="KW-1003">Cell membrane</keyword>
<comment type="pathway">
    <text evidence="9">Protein modification; lipoprotein biosynthesis (signal peptide cleavage).</text>
</comment>
<evidence type="ECO:0000256" key="11">
    <source>
        <dbReference type="RuleBase" id="RU004181"/>
    </source>
</evidence>
<dbReference type="NCBIfam" id="TIGR00077">
    <property type="entry name" value="lspA"/>
    <property type="match status" value="1"/>
</dbReference>
<proteinExistence type="inferred from homology"/>
<evidence type="ECO:0000256" key="12">
    <source>
        <dbReference type="SAM" id="MobiDB-lite"/>
    </source>
</evidence>
<comment type="subcellular location">
    <subcellularLocation>
        <location evidence="9">Cell membrane</location>
        <topology evidence="9">Multi-pass membrane protein</topology>
    </subcellularLocation>
</comment>
<comment type="catalytic activity">
    <reaction evidence="9 10">
        <text>Release of signal peptides from bacterial membrane prolipoproteins. Hydrolyzes -Xaa-Yaa-Zaa-|-(S,diacylglyceryl)Cys-, in which Xaa is hydrophobic (preferably Leu), and Yaa (Ala or Ser) and Zaa (Gly or Ala) have small, neutral side chains.</text>
        <dbReference type="EC" id="3.4.23.36"/>
    </reaction>
</comment>
<evidence type="ECO:0000313" key="13">
    <source>
        <dbReference type="EMBL" id="SPW27908.1"/>
    </source>
</evidence>
<feature type="active site" evidence="9">
    <location>
        <position position="113"/>
    </location>
</feature>
<dbReference type="AlphaFoldDB" id="A0A8B4H6S1"/>
<keyword evidence="13" id="KW-0449">Lipoprotein</keyword>
<dbReference type="EMBL" id="UARK01000003">
    <property type="protein sequence ID" value="SPW27908.1"/>
    <property type="molecule type" value="Genomic_DNA"/>
</dbReference>
<dbReference type="HAMAP" id="MF_00161">
    <property type="entry name" value="LspA"/>
    <property type="match status" value="1"/>
</dbReference>
<dbReference type="GO" id="GO:0006508">
    <property type="term" value="P:proteolysis"/>
    <property type="evidence" value="ECO:0007669"/>
    <property type="project" value="UniProtKB-KW"/>
</dbReference>
<dbReference type="InterPro" id="IPR001872">
    <property type="entry name" value="Peptidase_A8"/>
</dbReference>
<evidence type="ECO:0000256" key="8">
    <source>
        <dbReference type="ARBA" id="ARBA00023136"/>
    </source>
</evidence>
<protein>
    <recommendedName>
        <fullName evidence="9">Lipoprotein signal peptidase</fullName>
        <ecNumber evidence="9">3.4.23.36</ecNumber>
    </recommendedName>
    <alternativeName>
        <fullName evidence="9">Prolipoprotein signal peptidase</fullName>
    </alternativeName>
    <alternativeName>
        <fullName evidence="9">Signal peptidase II</fullName>
        <shortName evidence="9">SPase II</shortName>
    </alternativeName>
</protein>
<keyword evidence="5 9" id="KW-0064">Aspartyl protease</keyword>
<comment type="caution">
    <text evidence="13">The sequence shown here is derived from an EMBL/GenBank/DDBJ whole genome shotgun (WGS) entry which is preliminary data.</text>
</comment>
<keyword evidence="8 9" id="KW-0472">Membrane</keyword>
<evidence type="ECO:0000256" key="10">
    <source>
        <dbReference type="RuleBase" id="RU000594"/>
    </source>
</evidence>
<feature type="active site" evidence="9">
    <location>
        <position position="127"/>
    </location>
</feature>
<feature type="transmembrane region" description="Helical" evidence="9">
    <location>
        <begin position="80"/>
        <end position="101"/>
    </location>
</feature>
<evidence type="ECO:0000256" key="3">
    <source>
        <dbReference type="ARBA" id="ARBA00022670"/>
    </source>
</evidence>
<dbReference type="GO" id="GO:0004190">
    <property type="term" value="F:aspartic-type endopeptidase activity"/>
    <property type="evidence" value="ECO:0007669"/>
    <property type="project" value="UniProtKB-UniRule"/>
</dbReference>
<evidence type="ECO:0000256" key="5">
    <source>
        <dbReference type="ARBA" id="ARBA00022750"/>
    </source>
</evidence>
<keyword evidence="3 9" id="KW-0645">Protease</keyword>
<dbReference type="PANTHER" id="PTHR33695">
    <property type="entry name" value="LIPOPROTEIN SIGNAL PEPTIDASE"/>
    <property type="match status" value="1"/>
</dbReference>
<evidence type="ECO:0000256" key="6">
    <source>
        <dbReference type="ARBA" id="ARBA00022801"/>
    </source>
</evidence>
<dbReference type="PRINTS" id="PR00781">
    <property type="entry name" value="LIPOSIGPTASE"/>
</dbReference>
<evidence type="ECO:0000256" key="4">
    <source>
        <dbReference type="ARBA" id="ARBA00022692"/>
    </source>
</evidence>
<name>A0A8B4H6S1_9CORY</name>
<dbReference type="PANTHER" id="PTHR33695:SF1">
    <property type="entry name" value="LIPOPROTEIN SIGNAL PEPTIDASE"/>
    <property type="match status" value="1"/>
</dbReference>
<keyword evidence="4 9" id="KW-0812">Transmembrane</keyword>
<dbReference type="Pfam" id="PF01252">
    <property type="entry name" value="Peptidase_A8"/>
    <property type="match status" value="1"/>
</dbReference>
<organism evidence="13 14">
    <name type="scientific">Corynebacterium matruchotii</name>
    <dbReference type="NCBI Taxonomy" id="43768"/>
    <lineage>
        <taxon>Bacteria</taxon>
        <taxon>Bacillati</taxon>
        <taxon>Actinomycetota</taxon>
        <taxon>Actinomycetes</taxon>
        <taxon>Mycobacteriales</taxon>
        <taxon>Corynebacteriaceae</taxon>
        <taxon>Corynebacterium</taxon>
    </lineage>
</organism>
<comment type="caution">
    <text evidence="9">Lacks conserved residue(s) required for the propagation of feature annotation.</text>
</comment>
<keyword evidence="6 9" id="KW-0378">Hydrolase</keyword>
<feature type="transmembrane region" description="Helical" evidence="9">
    <location>
        <begin position="121"/>
        <end position="143"/>
    </location>
</feature>